<proteinExistence type="predicted"/>
<reference evidence="4" key="1">
    <citation type="submission" date="2023-08" db="EMBL/GenBank/DDBJ databases">
        <authorList>
            <person name="Chen Y."/>
            <person name="Shah S."/>
            <person name="Dougan E. K."/>
            <person name="Thang M."/>
            <person name="Chan C."/>
        </authorList>
    </citation>
    <scope>NUCLEOTIDE SEQUENCE</scope>
</reference>
<feature type="domain" description="SCP" evidence="3">
    <location>
        <begin position="364"/>
        <end position="488"/>
    </location>
</feature>
<evidence type="ECO:0000313" key="4">
    <source>
        <dbReference type="EMBL" id="CAJ1386154.1"/>
    </source>
</evidence>
<dbReference type="SUPFAM" id="SSF55797">
    <property type="entry name" value="PR-1-like"/>
    <property type="match status" value="1"/>
</dbReference>
<dbReference type="InterPro" id="IPR035940">
    <property type="entry name" value="CAP_sf"/>
</dbReference>
<dbReference type="EMBL" id="CAUJNA010001335">
    <property type="protein sequence ID" value="CAJ1386154.1"/>
    <property type="molecule type" value="Genomic_DNA"/>
</dbReference>
<keyword evidence="2" id="KW-0812">Transmembrane</keyword>
<keyword evidence="2" id="KW-0472">Membrane</keyword>
<evidence type="ECO:0000256" key="1">
    <source>
        <dbReference type="SAM" id="MobiDB-lite"/>
    </source>
</evidence>
<feature type="transmembrane region" description="Helical" evidence="2">
    <location>
        <begin position="768"/>
        <end position="786"/>
    </location>
</feature>
<evidence type="ECO:0000256" key="2">
    <source>
        <dbReference type="SAM" id="Phobius"/>
    </source>
</evidence>
<dbReference type="InterPro" id="IPR014044">
    <property type="entry name" value="CAP_dom"/>
</dbReference>
<dbReference type="Pfam" id="PF00188">
    <property type="entry name" value="CAP"/>
    <property type="match status" value="1"/>
</dbReference>
<evidence type="ECO:0000259" key="3">
    <source>
        <dbReference type="Pfam" id="PF00188"/>
    </source>
</evidence>
<feature type="compositionally biased region" description="Low complexity" evidence="1">
    <location>
        <begin position="511"/>
        <end position="585"/>
    </location>
</feature>
<feature type="region of interest" description="Disordered" evidence="1">
    <location>
        <begin position="511"/>
        <end position="600"/>
    </location>
</feature>
<name>A0AA36IEU0_9DINO</name>
<organism evidence="4 5">
    <name type="scientific">Effrenium voratum</name>
    <dbReference type="NCBI Taxonomy" id="2562239"/>
    <lineage>
        <taxon>Eukaryota</taxon>
        <taxon>Sar</taxon>
        <taxon>Alveolata</taxon>
        <taxon>Dinophyceae</taxon>
        <taxon>Suessiales</taxon>
        <taxon>Symbiodiniaceae</taxon>
        <taxon>Effrenium</taxon>
    </lineage>
</organism>
<keyword evidence="2" id="KW-1133">Transmembrane helix</keyword>
<dbReference type="CDD" id="cd05379">
    <property type="entry name" value="CAP_bacterial"/>
    <property type="match status" value="1"/>
</dbReference>
<sequence>MGAITEDDLRMVARVYEEPYDLADQKAVRRAANISWICSSPPGGFPPDLQLNLSLIFSPTRPLDPAISYQPVPIQVMPTLDAAQTLTPVIMAGSSNLTADVKMAGRVPAGVQPLCRLEGCEEVDFVSGRLGAFGWIRQEEEGLLSCPLPQVAQVWAGLSGRSTCHLRLSLNGGVHWSEPPIALTVLAAPSLFDASPVRVSADMFCEKCTVVDLIGSHFNHALQNDTTTPRCWLGETEGTVVAVTHNVTTCSFHGGPVRIRPDRTAADTRALGGGLFGVSISGPVLKDPAAPAPPVLVFVNDPPVINEVMPTLMYQEQGRRLYVYGAHFPREPGGDCVFFADANTSGLAEALAYTWHKAWEHFGMVNQLRAEGYTCPNGASYAPNPTPLNFDCRLWRASRLHSEDMASQNYFSHTSLDGRSPWDRAEEQGISANGENIAAGRSSASGALEQWKNSDGHCKNMMSSKHHVFAVGYAYDSSARYRHYWTQMLKHSDVSDLDTSCYPATATISTTSETTTMTESATTTQSATTTGSESSTSATTMSTTTTSSDTSTTGSATQSSTSATTSSITEASSETSMTATQTTEAQVQGENTSQGTVTSTAATGTSVTSVASSTSLQVTTAEVARSDMTTTTTTLASVTGKLLLQVSDSEAFLAAASRLQGPLIAFLAELLRVPARRISLFFPRARRLRAAEARRLSQLALDYAVELERDNISQVAELLALADPNETSHLLQETLEVLDLNLTVEVVELVLTLDQKDREGGPPFDPTWWLIGALLVFACLAGLLCLRLRRSRGAPRPAEVKFPTILKTGSATMASSKSEVVITRL</sequence>
<accession>A0AA36IEU0</accession>
<protein>
    <recommendedName>
        <fullName evidence="3">SCP domain-containing protein</fullName>
    </recommendedName>
</protein>
<dbReference type="Gene3D" id="3.40.33.10">
    <property type="entry name" value="CAP"/>
    <property type="match status" value="1"/>
</dbReference>
<dbReference type="PANTHER" id="PTHR31157">
    <property type="entry name" value="SCP DOMAIN-CONTAINING PROTEIN"/>
    <property type="match status" value="1"/>
</dbReference>
<dbReference type="PANTHER" id="PTHR31157:SF1">
    <property type="entry name" value="SCP DOMAIN-CONTAINING PROTEIN"/>
    <property type="match status" value="1"/>
</dbReference>
<keyword evidence="5" id="KW-1185">Reference proteome</keyword>
<evidence type="ECO:0000313" key="5">
    <source>
        <dbReference type="Proteomes" id="UP001178507"/>
    </source>
</evidence>
<comment type="caution">
    <text evidence="4">The sequence shown here is derived from an EMBL/GenBank/DDBJ whole genome shotgun (WGS) entry which is preliminary data.</text>
</comment>
<dbReference type="AlphaFoldDB" id="A0AA36IEU0"/>
<dbReference type="Proteomes" id="UP001178507">
    <property type="component" value="Unassembled WGS sequence"/>
</dbReference>
<gene>
    <name evidence="4" type="ORF">EVOR1521_LOCUS12594</name>
</gene>